<feature type="region of interest" description="Disordered" evidence="1">
    <location>
        <begin position="81"/>
        <end position="113"/>
    </location>
</feature>
<name>A0A6A4RRK3_SCOMX</name>
<comment type="caution">
    <text evidence="2">The sequence shown here is derived from an EMBL/GenBank/DDBJ whole genome shotgun (WGS) entry which is preliminary data.</text>
</comment>
<evidence type="ECO:0000313" key="3">
    <source>
        <dbReference type="Proteomes" id="UP000438429"/>
    </source>
</evidence>
<protein>
    <submittedName>
        <fullName evidence="2">Uncharacterized protein</fullName>
    </submittedName>
</protein>
<evidence type="ECO:0000313" key="2">
    <source>
        <dbReference type="EMBL" id="KAF0022775.1"/>
    </source>
</evidence>
<dbReference type="AlphaFoldDB" id="A0A6A4RRK3"/>
<reference evidence="2 3" key="1">
    <citation type="submission" date="2019-06" db="EMBL/GenBank/DDBJ databases">
        <title>Draft genomes of female and male turbot (Scophthalmus maximus).</title>
        <authorList>
            <person name="Xu H."/>
            <person name="Xu X.-W."/>
            <person name="Shao C."/>
            <person name="Chen S."/>
        </authorList>
    </citation>
    <scope>NUCLEOTIDE SEQUENCE [LARGE SCALE GENOMIC DNA]</scope>
    <source>
        <strain evidence="2">Ysfricsl-2016a</strain>
        <tissue evidence="2">Blood</tissue>
    </source>
</reference>
<dbReference type="EMBL" id="VEVO01000023">
    <property type="protein sequence ID" value="KAF0022775.1"/>
    <property type="molecule type" value="Genomic_DNA"/>
</dbReference>
<sequence length="113" mass="13334">MKRQTCRNESDLNRLTTHFKTPATRTGRRHRGEFDVRRSAFMSMFCDIDPSSRCCFSVKLRFGARGEKRLNYRRCSRNTILRRRTAATRRNQDRDGKTHENLGPDEKINPSIN</sequence>
<feature type="compositionally biased region" description="Basic and acidic residues" evidence="1">
    <location>
        <begin position="90"/>
        <end position="113"/>
    </location>
</feature>
<organism evidence="2 3">
    <name type="scientific">Scophthalmus maximus</name>
    <name type="common">Turbot</name>
    <name type="synonym">Psetta maxima</name>
    <dbReference type="NCBI Taxonomy" id="52904"/>
    <lineage>
        <taxon>Eukaryota</taxon>
        <taxon>Metazoa</taxon>
        <taxon>Chordata</taxon>
        <taxon>Craniata</taxon>
        <taxon>Vertebrata</taxon>
        <taxon>Euteleostomi</taxon>
        <taxon>Actinopterygii</taxon>
        <taxon>Neopterygii</taxon>
        <taxon>Teleostei</taxon>
        <taxon>Neoteleostei</taxon>
        <taxon>Acanthomorphata</taxon>
        <taxon>Carangaria</taxon>
        <taxon>Pleuronectiformes</taxon>
        <taxon>Pleuronectoidei</taxon>
        <taxon>Scophthalmidae</taxon>
        <taxon>Scophthalmus</taxon>
    </lineage>
</organism>
<dbReference type="Proteomes" id="UP000438429">
    <property type="component" value="Unassembled WGS sequence"/>
</dbReference>
<evidence type="ECO:0000256" key="1">
    <source>
        <dbReference type="SAM" id="MobiDB-lite"/>
    </source>
</evidence>
<proteinExistence type="predicted"/>
<gene>
    <name evidence="2" type="ORF">F2P81_024756</name>
</gene>
<accession>A0A6A4RRK3</accession>